<evidence type="ECO:0000256" key="6">
    <source>
        <dbReference type="ARBA" id="ARBA00035255"/>
    </source>
</evidence>
<dbReference type="InterPro" id="IPR013810">
    <property type="entry name" value="Ribosomal_uS5_N"/>
</dbReference>
<dbReference type="GO" id="GO:0019843">
    <property type="term" value="F:rRNA binding"/>
    <property type="evidence" value="ECO:0007669"/>
    <property type="project" value="UniProtKB-KW"/>
</dbReference>
<dbReference type="SUPFAM" id="SSF54768">
    <property type="entry name" value="dsRNA-binding domain-like"/>
    <property type="match status" value="1"/>
</dbReference>
<dbReference type="GO" id="GO:0005840">
    <property type="term" value="C:ribosome"/>
    <property type="evidence" value="ECO:0007669"/>
    <property type="project" value="UniProtKB-KW"/>
</dbReference>
<evidence type="ECO:0000256" key="9">
    <source>
        <dbReference type="RuleBase" id="RU003823"/>
    </source>
</evidence>
<evidence type="ECO:0000256" key="4">
    <source>
        <dbReference type="ARBA" id="ARBA00022980"/>
    </source>
</evidence>
<dbReference type="Proteomes" id="UP000233414">
    <property type="component" value="Unassembled WGS sequence"/>
</dbReference>
<dbReference type="InterPro" id="IPR020568">
    <property type="entry name" value="Ribosomal_Su5_D2-typ_SF"/>
</dbReference>
<keyword evidence="5 8" id="KW-0687">Ribonucleoprotein</keyword>
<dbReference type="EMBL" id="PGYQ01000006">
    <property type="protein sequence ID" value="PKL72351.1"/>
    <property type="molecule type" value="Genomic_DNA"/>
</dbReference>
<evidence type="ECO:0000259" key="10">
    <source>
        <dbReference type="PROSITE" id="PS50881"/>
    </source>
</evidence>
<reference evidence="11 12" key="1">
    <citation type="journal article" date="2017" name="ISME J.">
        <title>Potential for microbial H2 and metal transformations associated with novel bacteria and archaea in deep terrestrial subsurface sediments.</title>
        <authorList>
            <person name="Hernsdorf A.W."/>
            <person name="Amano Y."/>
            <person name="Miyakawa K."/>
            <person name="Ise K."/>
            <person name="Suzuki Y."/>
            <person name="Anantharaman K."/>
            <person name="Probst A."/>
            <person name="Burstein D."/>
            <person name="Thomas B.C."/>
            <person name="Banfield J.F."/>
        </authorList>
    </citation>
    <scope>NUCLEOTIDE SEQUENCE [LARGE SCALE GENOMIC DNA]</scope>
    <source>
        <strain evidence="11">HGW-Kuenenbacteria-1</strain>
    </source>
</reference>
<sequence>MERRNTKGFEKEEKEFEQKIIDLARVTRVTAGGKRMNFRACVAIGDLKGRCGVGVAKGEDVAIAINKAVAVAKKKMIFVPITEEGSIPYEIKEKFGAAKIFLKPAKKGTGLKAGSAVRMVLELTGIKNITSRILGSGNKMNNAKAVVNALSKFN</sequence>
<dbReference type="GO" id="GO:0003735">
    <property type="term" value="F:structural constituent of ribosome"/>
    <property type="evidence" value="ECO:0007669"/>
    <property type="project" value="UniProtKB-UniRule"/>
</dbReference>
<comment type="caution">
    <text evidence="11">The sequence shown here is derived from an EMBL/GenBank/DDBJ whole genome shotgun (WGS) entry which is preliminary data.</text>
</comment>
<protein>
    <recommendedName>
        <fullName evidence="6">Small ribosomal subunit protein uS5</fullName>
    </recommendedName>
    <alternativeName>
        <fullName evidence="7">30S ribosomal protein S5</fullName>
    </alternativeName>
</protein>
<dbReference type="InterPro" id="IPR014721">
    <property type="entry name" value="Ribsml_uS5_D2-typ_fold_subgr"/>
</dbReference>
<evidence type="ECO:0000256" key="8">
    <source>
        <dbReference type="PROSITE-ProRule" id="PRU00268"/>
    </source>
</evidence>
<evidence type="ECO:0000256" key="2">
    <source>
        <dbReference type="ARBA" id="ARBA00022730"/>
    </source>
</evidence>
<dbReference type="SUPFAM" id="SSF54211">
    <property type="entry name" value="Ribosomal protein S5 domain 2-like"/>
    <property type="match status" value="1"/>
</dbReference>
<evidence type="ECO:0000256" key="1">
    <source>
        <dbReference type="ARBA" id="ARBA00008945"/>
    </source>
</evidence>
<dbReference type="GO" id="GO:0006412">
    <property type="term" value="P:translation"/>
    <property type="evidence" value="ECO:0007669"/>
    <property type="project" value="InterPro"/>
</dbReference>
<dbReference type="FunFam" id="3.30.230.10:FF:000002">
    <property type="entry name" value="30S ribosomal protein S5"/>
    <property type="match status" value="1"/>
</dbReference>
<dbReference type="PANTHER" id="PTHR48432:SF1">
    <property type="entry name" value="S5 DRBM DOMAIN-CONTAINING PROTEIN"/>
    <property type="match status" value="1"/>
</dbReference>
<dbReference type="GO" id="GO:0005737">
    <property type="term" value="C:cytoplasm"/>
    <property type="evidence" value="ECO:0007669"/>
    <property type="project" value="UniProtKB-ARBA"/>
</dbReference>
<dbReference type="AlphaFoldDB" id="A0A2N1UNC8"/>
<evidence type="ECO:0000256" key="3">
    <source>
        <dbReference type="ARBA" id="ARBA00022884"/>
    </source>
</evidence>
<evidence type="ECO:0000313" key="12">
    <source>
        <dbReference type="Proteomes" id="UP000233414"/>
    </source>
</evidence>
<feature type="domain" description="S5 DRBM" evidence="10">
    <location>
        <begin position="16"/>
        <end position="79"/>
    </location>
</feature>
<name>A0A2N1UNC8_9BACT</name>
<keyword evidence="3" id="KW-0694">RNA-binding</keyword>
<dbReference type="Pfam" id="PF03719">
    <property type="entry name" value="Ribosomal_S5_C"/>
    <property type="match status" value="1"/>
</dbReference>
<evidence type="ECO:0000256" key="7">
    <source>
        <dbReference type="ARBA" id="ARBA00035519"/>
    </source>
</evidence>
<gene>
    <name evidence="11" type="ORF">CVV26_01645</name>
</gene>
<comment type="similarity">
    <text evidence="1 9">Belongs to the universal ribosomal protein uS5 family.</text>
</comment>
<proteinExistence type="inferred from homology"/>
<dbReference type="Pfam" id="PF00333">
    <property type="entry name" value="Ribosomal_S5"/>
    <property type="match status" value="1"/>
</dbReference>
<dbReference type="InterPro" id="IPR000851">
    <property type="entry name" value="Ribosomal_uS5"/>
</dbReference>
<dbReference type="Gene3D" id="3.30.230.10">
    <property type="match status" value="1"/>
</dbReference>
<keyword evidence="2" id="KW-0699">rRNA-binding</keyword>
<dbReference type="PANTHER" id="PTHR48432">
    <property type="entry name" value="S5 DRBM DOMAIN-CONTAINING PROTEIN"/>
    <property type="match status" value="1"/>
</dbReference>
<evidence type="ECO:0000313" key="11">
    <source>
        <dbReference type="EMBL" id="PKL72351.1"/>
    </source>
</evidence>
<accession>A0A2N1UNC8</accession>
<dbReference type="GO" id="GO:1990904">
    <property type="term" value="C:ribonucleoprotein complex"/>
    <property type="evidence" value="ECO:0007669"/>
    <property type="project" value="UniProtKB-UniRule"/>
</dbReference>
<evidence type="ECO:0000256" key="5">
    <source>
        <dbReference type="ARBA" id="ARBA00023274"/>
    </source>
</evidence>
<dbReference type="PROSITE" id="PS50881">
    <property type="entry name" value="S5_DSRBD"/>
    <property type="match status" value="1"/>
</dbReference>
<dbReference type="Gene3D" id="3.30.160.20">
    <property type="match status" value="1"/>
</dbReference>
<organism evidence="11 12">
    <name type="scientific">Candidatus Kuenenbacteria bacterium HGW-Kuenenbacteria-1</name>
    <dbReference type="NCBI Taxonomy" id="2013812"/>
    <lineage>
        <taxon>Bacteria</taxon>
        <taxon>Candidatus Kueneniibacteriota</taxon>
    </lineage>
</organism>
<keyword evidence="4 8" id="KW-0689">Ribosomal protein</keyword>
<dbReference type="InterPro" id="IPR005324">
    <property type="entry name" value="Ribosomal_uS5_C"/>
</dbReference>